<organism evidence="3 4">
    <name type="scientific">Mycena chlorophos</name>
    <name type="common">Agaric fungus</name>
    <name type="synonym">Agaricus chlorophos</name>
    <dbReference type="NCBI Taxonomy" id="658473"/>
    <lineage>
        <taxon>Eukaryota</taxon>
        <taxon>Fungi</taxon>
        <taxon>Dikarya</taxon>
        <taxon>Basidiomycota</taxon>
        <taxon>Agaricomycotina</taxon>
        <taxon>Agaricomycetes</taxon>
        <taxon>Agaricomycetidae</taxon>
        <taxon>Agaricales</taxon>
        <taxon>Marasmiineae</taxon>
        <taxon>Mycenaceae</taxon>
        <taxon>Mycena</taxon>
    </lineage>
</organism>
<dbReference type="OrthoDB" id="10006572at2759"/>
<comment type="similarity">
    <text evidence="1">Belongs to the TEC1 family.</text>
</comment>
<reference evidence="3" key="1">
    <citation type="submission" date="2020-05" db="EMBL/GenBank/DDBJ databases">
        <title>Mycena genomes resolve the evolution of fungal bioluminescence.</title>
        <authorList>
            <person name="Tsai I.J."/>
        </authorList>
    </citation>
    <scope>NUCLEOTIDE SEQUENCE</scope>
    <source>
        <strain evidence="3">110903Hualien_Pintung</strain>
    </source>
</reference>
<dbReference type="InterPro" id="IPR038096">
    <property type="entry name" value="TEA/ATTS_sf"/>
</dbReference>
<dbReference type="Pfam" id="PF01285">
    <property type="entry name" value="TEA"/>
    <property type="match status" value="1"/>
</dbReference>
<evidence type="ECO:0000259" key="2">
    <source>
        <dbReference type="Pfam" id="PF01285"/>
    </source>
</evidence>
<dbReference type="EMBL" id="JACAZE010000011">
    <property type="protein sequence ID" value="KAF7304482.1"/>
    <property type="molecule type" value="Genomic_DNA"/>
</dbReference>
<name>A0A8H6SU93_MYCCL</name>
<accession>A0A8H6SU93</accession>
<comment type="caution">
    <text evidence="3">The sequence shown here is derived from an EMBL/GenBank/DDBJ whole genome shotgun (WGS) entry which is preliminary data.</text>
</comment>
<sequence>MRLSPPSPRPLRTLSQILAMGLVEEEGYDSDLPHDYSWITRQYGDTVWPVELGVALLEAENRSISEYILAKTGKHRTPKQVGRRLQQLSEFDGVQQLVPCLLLPFPPTPSAGYASMSMLDQVEASHTTMYIDILPASHSIVRQSAHIPLISSQSVLRASPQPRQIGQINPRSTFTSPALLSAHARFTVLSESAGLVLHAETVPLELLADAPESGDVFAKELYYYSARIVPRYWAIIVESPDPTRFTIFQEIVQDDSAASDLVVFTATYRFRYPAPSSDQFSPTYMHGTLPIYESLDLDTTSKKSGNK</sequence>
<feature type="domain" description="TEA" evidence="2">
    <location>
        <begin position="61"/>
        <end position="90"/>
    </location>
</feature>
<evidence type="ECO:0000313" key="4">
    <source>
        <dbReference type="Proteomes" id="UP000613580"/>
    </source>
</evidence>
<dbReference type="Gene3D" id="6.10.20.40">
    <property type="entry name" value="TEA/ATTS domain"/>
    <property type="match status" value="1"/>
</dbReference>
<dbReference type="AlphaFoldDB" id="A0A8H6SU93"/>
<gene>
    <name evidence="3" type="ORF">HMN09_00850500</name>
</gene>
<protein>
    <submittedName>
        <fullName evidence="3">TEA domain-containing protein</fullName>
    </submittedName>
</protein>
<evidence type="ECO:0000313" key="3">
    <source>
        <dbReference type="EMBL" id="KAF7304482.1"/>
    </source>
</evidence>
<proteinExistence type="inferred from homology"/>
<evidence type="ECO:0000256" key="1">
    <source>
        <dbReference type="ARBA" id="ARBA00008421"/>
    </source>
</evidence>
<dbReference type="GO" id="GO:0003700">
    <property type="term" value="F:DNA-binding transcription factor activity"/>
    <property type="evidence" value="ECO:0007669"/>
    <property type="project" value="InterPro"/>
</dbReference>
<dbReference type="InterPro" id="IPR000818">
    <property type="entry name" value="TEA/ATTS_dom"/>
</dbReference>
<dbReference type="Proteomes" id="UP000613580">
    <property type="component" value="Unassembled WGS sequence"/>
</dbReference>
<keyword evidence="4" id="KW-1185">Reference proteome</keyword>